<dbReference type="InterPro" id="IPR046341">
    <property type="entry name" value="SET_dom_sf"/>
</dbReference>
<proteinExistence type="predicted"/>
<reference evidence="4" key="1">
    <citation type="submission" date="2023-10" db="EMBL/GenBank/DDBJ databases">
        <authorList>
            <person name="Noh H."/>
        </authorList>
    </citation>
    <scope>NUCLEOTIDE SEQUENCE</scope>
    <source>
        <strain evidence="4">DUCC4014</strain>
    </source>
</reference>
<evidence type="ECO:0000313" key="4">
    <source>
        <dbReference type="EMBL" id="WOO80926.1"/>
    </source>
</evidence>
<dbReference type="GO" id="GO:0032259">
    <property type="term" value="P:methylation"/>
    <property type="evidence" value="ECO:0007669"/>
    <property type="project" value="UniProtKB-KW"/>
</dbReference>
<protein>
    <submittedName>
        <fullName evidence="4">SET domain-containing protein 4</fullName>
    </submittedName>
</protein>
<organism evidence="4 5">
    <name type="scientific">Vanrija pseudolonga</name>
    <dbReference type="NCBI Taxonomy" id="143232"/>
    <lineage>
        <taxon>Eukaryota</taxon>
        <taxon>Fungi</taxon>
        <taxon>Dikarya</taxon>
        <taxon>Basidiomycota</taxon>
        <taxon>Agaricomycotina</taxon>
        <taxon>Tremellomycetes</taxon>
        <taxon>Trichosporonales</taxon>
        <taxon>Trichosporonaceae</taxon>
        <taxon>Vanrija</taxon>
    </lineage>
</organism>
<dbReference type="SUPFAM" id="SSF82199">
    <property type="entry name" value="SET domain"/>
    <property type="match status" value="1"/>
</dbReference>
<keyword evidence="5" id="KW-1185">Reference proteome</keyword>
<accession>A0AAF0YAP8</accession>
<gene>
    <name evidence="4" type="primary">SETD4</name>
    <name evidence="4" type="ORF">LOC62_03G004455</name>
</gene>
<dbReference type="Gene3D" id="3.90.1410.10">
    <property type="entry name" value="set domain protein methyltransferase, domain 1"/>
    <property type="match status" value="1"/>
</dbReference>
<keyword evidence="3" id="KW-0949">S-adenosyl-L-methionine</keyword>
<dbReference type="GeneID" id="87807693"/>
<dbReference type="PANTHER" id="PTHR13271:SF47">
    <property type="entry name" value="ACTIN-HISTIDINE N-METHYLTRANSFERASE"/>
    <property type="match status" value="1"/>
</dbReference>
<dbReference type="Proteomes" id="UP000827549">
    <property type="component" value="Chromosome 3"/>
</dbReference>
<dbReference type="AlphaFoldDB" id="A0AAF0YAP8"/>
<sequence>MVDTTGDKALAALLDWLNSFPGFHNKGVLKFANHGGRGLFVDQAVQPSENLLVIPAASLLNPLTLQKSTLNTIPAELFPVAASTSSPPRRSSNGTPRLTTTQLLTLHNALTRDPKQRHKSEWQVFMDSLPGFRPWHPLTWVIPSSDDDEQDEWWIQLYETLSESVKIKIAEVKKRYEDDRVVVRNVLANEEPFRSQGIDKELSDEVILWAWLNVNTRTVSMPLGLAEPIDAKWPVNNHSFIPLLDMINHSSLSSVVCPKPEPLPSSSVSKRVIKTARGPGRQLNAHLIPGKIDQAVFAPLRGLEAGEEVMFMYGPHSNALLFAEYGFTEVDDTSDPLQWPNGDIDVSPWVYKLWEDGGGTDEKRDVLDDAGLWGHNKLLSNSGEPQPSIGLMSTLCVLYSSLESNITVDTLRTRTFSRTTKMAARRALARICEAVLSDAADVREDLEEIAPLAGDDAAKRQAVRTSRALLREEEHIAKGVLELVEKGGSIPSF</sequence>
<dbReference type="GO" id="GO:0016279">
    <property type="term" value="F:protein-lysine N-methyltransferase activity"/>
    <property type="evidence" value="ECO:0007669"/>
    <property type="project" value="TreeGrafter"/>
</dbReference>
<evidence type="ECO:0000256" key="2">
    <source>
        <dbReference type="ARBA" id="ARBA00022679"/>
    </source>
</evidence>
<evidence type="ECO:0000256" key="1">
    <source>
        <dbReference type="ARBA" id="ARBA00022603"/>
    </source>
</evidence>
<evidence type="ECO:0000313" key="5">
    <source>
        <dbReference type="Proteomes" id="UP000827549"/>
    </source>
</evidence>
<dbReference type="RefSeq" id="XP_062626958.1">
    <property type="nucleotide sequence ID" value="XM_062770974.1"/>
</dbReference>
<dbReference type="InterPro" id="IPR050600">
    <property type="entry name" value="SETD3_SETD6_MTase"/>
</dbReference>
<name>A0AAF0YAP8_9TREE</name>
<keyword evidence="1" id="KW-0489">Methyltransferase</keyword>
<evidence type="ECO:0000256" key="3">
    <source>
        <dbReference type="ARBA" id="ARBA00022691"/>
    </source>
</evidence>
<dbReference type="PANTHER" id="PTHR13271">
    <property type="entry name" value="UNCHARACTERIZED PUTATIVE METHYLTRANSFERASE"/>
    <property type="match status" value="1"/>
</dbReference>
<dbReference type="EMBL" id="CP086716">
    <property type="protein sequence ID" value="WOO80926.1"/>
    <property type="molecule type" value="Genomic_DNA"/>
</dbReference>
<keyword evidence="2" id="KW-0808">Transferase</keyword>